<reference evidence="4 5" key="1">
    <citation type="submission" date="2024-10" db="EMBL/GenBank/DDBJ databases">
        <title>The Natural Products Discovery Center: Release of the First 8490 Sequenced Strains for Exploring Actinobacteria Biosynthetic Diversity.</title>
        <authorList>
            <person name="Kalkreuter E."/>
            <person name="Kautsar S.A."/>
            <person name="Yang D."/>
            <person name="Bader C.D."/>
            <person name="Teijaro C.N."/>
            <person name="Fluegel L."/>
            <person name="Davis C.M."/>
            <person name="Simpson J.R."/>
            <person name="Lauterbach L."/>
            <person name="Steele A.D."/>
            <person name="Gui C."/>
            <person name="Meng S."/>
            <person name="Li G."/>
            <person name="Viehrig K."/>
            <person name="Ye F."/>
            <person name="Su P."/>
            <person name="Kiefer A.F."/>
            <person name="Nichols A."/>
            <person name="Cepeda A.J."/>
            <person name="Yan W."/>
            <person name="Fan B."/>
            <person name="Jiang Y."/>
            <person name="Adhikari A."/>
            <person name="Zheng C.-J."/>
            <person name="Schuster L."/>
            <person name="Cowan T.M."/>
            <person name="Smanski M.J."/>
            <person name="Chevrette M.G."/>
            <person name="De Carvalho L.P.S."/>
            <person name="Shen B."/>
        </authorList>
    </citation>
    <scope>NUCLEOTIDE SEQUENCE [LARGE SCALE GENOMIC DNA]</scope>
    <source>
        <strain evidence="4 5">NPDC048229</strain>
    </source>
</reference>
<evidence type="ECO:0000259" key="3">
    <source>
        <dbReference type="PROSITE" id="PS50966"/>
    </source>
</evidence>
<dbReference type="InterPro" id="IPR007527">
    <property type="entry name" value="Znf_SWIM"/>
</dbReference>
<keyword evidence="1" id="KW-0479">Metal-binding</keyword>
<evidence type="ECO:0000313" key="5">
    <source>
        <dbReference type="Proteomes" id="UP001604282"/>
    </source>
</evidence>
<feature type="compositionally biased region" description="Low complexity" evidence="2">
    <location>
        <begin position="135"/>
        <end position="171"/>
    </location>
</feature>
<gene>
    <name evidence="4" type="ORF">ACGFYS_33825</name>
</gene>
<accession>A0ABW7C330</accession>
<evidence type="ECO:0000256" key="1">
    <source>
        <dbReference type="PROSITE-ProRule" id="PRU00325"/>
    </source>
</evidence>
<feature type="region of interest" description="Disordered" evidence="2">
    <location>
        <begin position="616"/>
        <end position="635"/>
    </location>
</feature>
<dbReference type="RefSeq" id="WP_392884829.1">
    <property type="nucleotide sequence ID" value="NZ_JBICZW010000036.1"/>
</dbReference>
<comment type="caution">
    <text evidence="4">The sequence shown here is derived from an EMBL/GenBank/DDBJ whole genome shotgun (WGS) entry which is preliminary data.</text>
</comment>
<evidence type="ECO:0000256" key="2">
    <source>
        <dbReference type="SAM" id="MobiDB-lite"/>
    </source>
</evidence>
<protein>
    <recommendedName>
        <fullName evidence="3">SWIM-type domain-containing protein</fullName>
    </recommendedName>
</protein>
<keyword evidence="1" id="KW-0862">Zinc</keyword>
<name>A0ABW7C330_9ACTN</name>
<feature type="region of interest" description="Disordered" evidence="2">
    <location>
        <begin position="90"/>
        <end position="212"/>
    </location>
</feature>
<sequence>MTRPDLLALDTETLAALTSRGLVKRAARDLAAGAGATVTAGPDTTLTARYPDGATAALAPGAGLDRGTCTCAATTLCRHLVGLVLAHQQASARPPGPDPAVPPAPADAAEGPEPPGPAAPPTPSASAPPGPPAEPVGNAGGPEAAVPATGPETGAPGAPAGAAAPAAASAPSDVGRPGAAGPGGECGTRPGAVPEPVAGAAGGAEWLPWSPGDTDDEALVAAVGARAVAAARRTLARGYTARLTHPRAGAPAARAELPTCTVRFPVRGAVAHAVTDAADAVRGEAVALAVWAFRAAVGADPERPPSRVDVGGADSAREAAAGLDRSGPLLADLLLDGAAHAGPVLPGALGRARDELAAGALHWQAGVLAGVLDQLVAYRERGAGFRAEELAALLGEADGRARTRGLPGAALGGGERGDTPLRRVRLTALGCRISGTAADRTAEVYLAHGGAGIALVLRRSWAVAEGPAATGPALARRRIAGSTLGALAAANVVSEVASRTPGRTVKLGTSRVAATGVTPVGNAWDELPEPLLVRDFAAHARALRRRPPRFARARVEAEAVHVLAVDGVEEIGYDPARQELRATLRDARGATARLVAPYNPYSPGGLDVLAAALRGGEGGDGGGTPGVPGSRGPGPVRSVSGFVRVTGEGLVVEPLAVRTADGTVVPDLAPAPRRTAALPHAAPAAPGDPVGLALECALSALAAVAVHGLRRLPAGAAAALADAAGALARRGLTTTAEQLRRVPAALAGEGPEAAVRPWLDAQLRLLTAVELHARGD</sequence>
<organism evidence="4 5">
    <name type="scientific">Streptomyces omiyaensis</name>
    <dbReference type="NCBI Taxonomy" id="68247"/>
    <lineage>
        <taxon>Bacteria</taxon>
        <taxon>Bacillati</taxon>
        <taxon>Actinomycetota</taxon>
        <taxon>Actinomycetes</taxon>
        <taxon>Kitasatosporales</taxon>
        <taxon>Streptomycetaceae</taxon>
        <taxon>Streptomyces</taxon>
    </lineage>
</organism>
<feature type="compositionally biased region" description="Pro residues" evidence="2">
    <location>
        <begin position="112"/>
        <end position="134"/>
    </location>
</feature>
<feature type="compositionally biased region" description="Gly residues" evidence="2">
    <location>
        <begin position="616"/>
        <end position="632"/>
    </location>
</feature>
<proteinExistence type="predicted"/>
<feature type="compositionally biased region" description="Low complexity" evidence="2">
    <location>
        <begin position="190"/>
        <end position="205"/>
    </location>
</feature>
<dbReference type="Proteomes" id="UP001604282">
    <property type="component" value="Unassembled WGS sequence"/>
</dbReference>
<keyword evidence="5" id="KW-1185">Reference proteome</keyword>
<dbReference type="PROSITE" id="PS50966">
    <property type="entry name" value="ZF_SWIM"/>
    <property type="match status" value="1"/>
</dbReference>
<dbReference type="EMBL" id="JBICZW010000036">
    <property type="protein sequence ID" value="MFG3193896.1"/>
    <property type="molecule type" value="Genomic_DNA"/>
</dbReference>
<feature type="compositionally biased region" description="Pro residues" evidence="2">
    <location>
        <begin position="94"/>
        <end position="105"/>
    </location>
</feature>
<keyword evidence="1" id="KW-0863">Zinc-finger</keyword>
<evidence type="ECO:0000313" key="4">
    <source>
        <dbReference type="EMBL" id="MFG3193896.1"/>
    </source>
</evidence>
<feature type="domain" description="SWIM-type" evidence="3">
    <location>
        <begin position="54"/>
        <end position="88"/>
    </location>
</feature>